<comment type="caution">
    <text evidence="4">The sequence shown here is derived from an EMBL/GenBank/DDBJ whole genome shotgun (WGS) entry which is preliminary data.</text>
</comment>
<dbReference type="Gene3D" id="1.10.340.70">
    <property type="match status" value="1"/>
</dbReference>
<evidence type="ECO:0000259" key="2">
    <source>
        <dbReference type="PROSITE" id="PS50102"/>
    </source>
</evidence>
<dbReference type="Pfam" id="PF00076">
    <property type="entry name" value="RRM_1"/>
    <property type="match status" value="1"/>
</dbReference>
<dbReference type="CDD" id="cd00590">
    <property type="entry name" value="RRM_SF"/>
    <property type="match status" value="1"/>
</dbReference>
<dbReference type="SUPFAM" id="SSF54928">
    <property type="entry name" value="RNA-binding domain, RBD"/>
    <property type="match status" value="1"/>
</dbReference>
<dbReference type="InterPro" id="IPR041588">
    <property type="entry name" value="Integrase_H2C2"/>
</dbReference>
<dbReference type="Gene3D" id="3.30.70.330">
    <property type="match status" value="1"/>
</dbReference>
<dbReference type="SUPFAM" id="SSF53098">
    <property type="entry name" value="Ribonuclease H-like"/>
    <property type="match status" value="2"/>
</dbReference>
<dbReference type="InterPro" id="IPR000504">
    <property type="entry name" value="RRM_dom"/>
</dbReference>
<dbReference type="Pfam" id="PF17921">
    <property type="entry name" value="Integrase_H2C2"/>
    <property type="match status" value="1"/>
</dbReference>
<dbReference type="InterPro" id="IPR035979">
    <property type="entry name" value="RBD_domain_sf"/>
</dbReference>
<gene>
    <name evidence="4" type="ORF">Tci_003290</name>
</gene>
<dbReference type="InterPro" id="IPR001584">
    <property type="entry name" value="Integrase_cat-core"/>
</dbReference>
<protein>
    <submittedName>
        <fullName evidence="4">Transposon Tf2-1 polyprotein</fullName>
    </submittedName>
</protein>
<dbReference type="InterPro" id="IPR012677">
    <property type="entry name" value="Nucleotide-bd_a/b_plait_sf"/>
</dbReference>
<dbReference type="PANTHER" id="PTHR37984">
    <property type="entry name" value="PROTEIN CBG26694"/>
    <property type="match status" value="1"/>
</dbReference>
<feature type="domain" description="Integrase catalytic" evidence="3">
    <location>
        <begin position="203"/>
        <end position="294"/>
    </location>
</feature>
<evidence type="ECO:0000313" key="4">
    <source>
        <dbReference type="EMBL" id="GEU31312.1"/>
    </source>
</evidence>
<evidence type="ECO:0000256" key="1">
    <source>
        <dbReference type="PROSITE-ProRule" id="PRU00176"/>
    </source>
</evidence>
<dbReference type="PANTHER" id="PTHR37984:SF5">
    <property type="entry name" value="PROTEIN NYNRIN-LIKE"/>
    <property type="match status" value="1"/>
</dbReference>
<dbReference type="GO" id="GO:0015074">
    <property type="term" value="P:DNA integration"/>
    <property type="evidence" value="ECO:0007669"/>
    <property type="project" value="InterPro"/>
</dbReference>
<dbReference type="InterPro" id="IPR050951">
    <property type="entry name" value="Retrovirus_Pol_polyprotein"/>
</dbReference>
<accession>A0A6L2J3H5</accession>
<dbReference type="SMART" id="SM00360">
    <property type="entry name" value="RRM"/>
    <property type="match status" value="1"/>
</dbReference>
<dbReference type="EMBL" id="BKCJ010000238">
    <property type="protein sequence ID" value="GEU31312.1"/>
    <property type="molecule type" value="Genomic_DNA"/>
</dbReference>
<name>A0A6L2J3H5_TANCI</name>
<dbReference type="PROSITE" id="PS50102">
    <property type="entry name" value="RRM"/>
    <property type="match status" value="1"/>
</dbReference>
<dbReference type="GO" id="GO:0003723">
    <property type="term" value="F:RNA binding"/>
    <property type="evidence" value="ECO:0007669"/>
    <property type="project" value="UniProtKB-UniRule"/>
</dbReference>
<organism evidence="4">
    <name type="scientific">Tanacetum cinerariifolium</name>
    <name type="common">Dalmatian daisy</name>
    <name type="synonym">Chrysanthemum cinerariifolium</name>
    <dbReference type="NCBI Taxonomy" id="118510"/>
    <lineage>
        <taxon>Eukaryota</taxon>
        <taxon>Viridiplantae</taxon>
        <taxon>Streptophyta</taxon>
        <taxon>Embryophyta</taxon>
        <taxon>Tracheophyta</taxon>
        <taxon>Spermatophyta</taxon>
        <taxon>Magnoliopsida</taxon>
        <taxon>eudicotyledons</taxon>
        <taxon>Gunneridae</taxon>
        <taxon>Pentapetalae</taxon>
        <taxon>asterids</taxon>
        <taxon>campanulids</taxon>
        <taxon>Asterales</taxon>
        <taxon>Asteraceae</taxon>
        <taxon>Asteroideae</taxon>
        <taxon>Anthemideae</taxon>
        <taxon>Anthemidinae</taxon>
        <taxon>Tanacetum</taxon>
    </lineage>
</organism>
<reference evidence="4" key="1">
    <citation type="journal article" date="2019" name="Sci. Rep.">
        <title>Draft genome of Tanacetum cinerariifolium, the natural source of mosquito coil.</title>
        <authorList>
            <person name="Yamashiro T."/>
            <person name="Shiraishi A."/>
            <person name="Satake H."/>
            <person name="Nakayama K."/>
        </authorList>
    </citation>
    <scope>NUCLEOTIDE SEQUENCE</scope>
</reference>
<proteinExistence type="predicted"/>
<keyword evidence="1" id="KW-0694">RNA-binding</keyword>
<dbReference type="InterPro" id="IPR036397">
    <property type="entry name" value="RNaseH_sf"/>
</dbReference>
<dbReference type="Gene3D" id="3.30.420.10">
    <property type="entry name" value="Ribonuclease H-like superfamily/Ribonuclease H"/>
    <property type="match status" value="2"/>
</dbReference>
<evidence type="ECO:0000259" key="3">
    <source>
        <dbReference type="PROSITE" id="PS50994"/>
    </source>
</evidence>
<sequence length="587" mass="67823">MGSYRSKEDEVLKISTSVFVANFPYSFGAKDLWNTCKQYGQVVDAYIPYRRSKAGKRFGFVRFINVLDVNRLVNNLCTVWVGRHKLQANIHRFQREPLKRHSSLHNIDGVKRGNSGDTYNSNGVKSAANSYAHVVKGSQNSKMDSDSSPVMFKYMGGYWVMMEFQTEVTKLKFQENSVMKTWFSQIQLASSDFNTDGRVTWVEIEDGIWEDISIDFVTGLPKLKGYEVILVVVDRLSKYCHFIPLKPPFTARSLAEVFLKEVIRLHGIPKSLLSDRDPLFLSTFWKEIFSLQGYGKIAKPLTRLTKKDGFLWCSEAQSAFENLKKIMAWHWSCVDAVTTAYRVLYALLDEFHSSPNGGHSGFYRTYRRLASRIYWLGMTKSVREFVRVCDTWLPKLKGYEVILVVVDRLSKYCHFIPLKPLFTARSLAEIFLKEVIRLHGIPKSLLSDRDPLFLSTFWKEIFSLQGSKLKFSSAYHPETDGQTVVNRSLETYLRCFAAKQPKNWSFWLPWAEFWHNTSFHVSTNTTPFEVVYGRAPPTILKLEDKPVSYEAGIDKENDNIQPLDITVGPGTWKVYKRKKFKKGQKKR</sequence>
<dbReference type="FunFam" id="3.30.420.10:FF:000032">
    <property type="entry name" value="Retrovirus-related Pol polyprotein from transposon 297-like Protein"/>
    <property type="match status" value="1"/>
</dbReference>
<feature type="domain" description="RRM" evidence="2">
    <location>
        <begin position="16"/>
        <end position="93"/>
    </location>
</feature>
<dbReference type="InterPro" id="IPR012337">
    <property type="entry name" value="RNaseH-like_sf"/>
</dbReference>
<dbReference type="PROSITE" id="PS50994">
    <property type="entry name" value="INTEGRASE"/>
    <property type="match status" value="2"/>
</dbReference>
<feature type="domain" description="Integrase catalytic" evidence="3">
    <location>
        <begin position="367"/>
        <end position="535"/>
    </location>
</feature>
<dbReference type="AlphaFoldDB" id="A0A6L2J3H5"/>